<dbReference type="GO" id="GO:0000400">
    <property type="term" value="F:four-way junction DNA binding"/>
    <property type="evidence" value="ECO:0007669"/>
    <property type="project" value="UniProtKB-UniRule"/>
</dbReference>
<comment type="caution">
    <text evidence="8">The sequence shown here is derived from an EMBL/GenBank/DDBJ whole genome shotgun (WGS) entry which is preliminary data.</text>
</comment>
<comment type="similarity">
    <text evidence="6">Belongs to the RuvA family.</text>
</comment>
<evidence type="ECO:0000259" key="7">
    <source>
        <dbReference type="SMART" id="SM00278"/>
    </source>
</evidence>
<dbReference type="InterPro" id="IPR013849">
    <property type="entry name" value="DNA_helicase_Holl-junc_RuvA_I"/>
</dbReference>
<dbReference type="Gene3D" id="1.10.150.20">
    <property type="entry name" value="5' to 3' exonuclease, C-terminal subdomain"/>
    <property type="match status" value="1"/>
</dbReference>
<evidence type="ECO:0000313" key="9">
    <source>
        <dbReference type="Proteomes" id="UP000267368"/>
    </source>
</evidence>
<dbReference type="OrthoDB" id="5293449at2"/>
<sequence>MIAFLKGRVAGHTPEAAFIEVSGMGFSVGMPARDLARLPERGREVMVYTHLAVREDAMALYGFLSQEAHALFLRLIGVSGVGPKVALAALSTFKPEELVSAIQAQDVKAVSSIPGVGKKTAQRLILELKGSLAEMQGDTLFDEQLAQASQRLQGARDALLAMGFSAAEADLALKGVPDSADTEGALLQYALKRLGSA</sequence>
<comment type="caution">
    <text evidence="6">Lacks conserved residue(s) required for the propagation of feature annotation.</text>
</comment>
<comment type="subcellular location">
    <subcellularLocation>
        <location evidence="6">Cytoplasm</location>
    </subcellularLocation>
</comment>
<evidence type="ECO:0000313" key="8">
    <source>
        <dbReference type="EMBL" id="RNL19855.1"/>
    </source>
</evidence>
<dbReference type="InterPro" id="IPR012340">
    <property type="entry name" value="NA-bd_OB-fold"/>
</dbReference>
<evidence type="ECO:0000256" key="1">
    <source>
        <dbReference type="ARBA" id="ARBA00022490"/>
    </source>
</evidence>
<dbReference type="Pfam" id="PF01330">
    <property type="entry name" value="RuvA_N"/>
    <property type="match status" value="1"/>
</dbReference>
<feature type="domain" description="Helix-hairpin-helix DNA-binding motif class 1" evidence="7">
    <location>
        <begin position="73"/>
        <end position="92"/>
    </location>
</feature>
<dbReference type="RefSeq" id="WP_123198176.1">
    <property type="nucleotide sequence ID" value="NZ_QICB01000003.1"/>
</dbReference>
<comment type="function">
    <text evidence="6">The RuvA-RuvB-RuvC complex processes Holliday junction (HJ) DNA during genetic recombination and DNA repair, while the RuvA-RuvB complex plays an important role in the rescue of blocked DNA replication forks via replication fork reversal (RFR). RuvA specifically binds to HJ cruciform DNA, conferring on it an open structure. The RuvB hexamer acts as an ATP-dependent pump, pulling dsDNA into and through the RuvAB complex. HJ branch migration allows RuvC to scan DNA until it finds its consensus sequence, where it cleaves and resolves the cruciform DNA.</text>
</comment>
<name>A0A3N0AG06_9ACTN</name>
<dbReference type="Gene3D" id="2.40.50.140">
    <property type="entry name" value="Nucleic acid-binding proteins"/>
    <property type="match status" value="1"/>
</dbReference>
<feature type="region of interest" description="Domain III" evidence="6">
    <location>
        <begin position="149"/>
        <end position="197"/>
    </location>
</feature>
<keyword evidence="1 6" id="KW-0963">Cytoplasm</keyword>
<dbReference type="InterPro" id="IPR003583">
    <property type="entry name" value="Hlx-hairpin-Hlx_DNA-bd_motif"/>
</dbReference>
<dbReference type="HAMAP" id="MF_00031">
    <property type="entry name" value="DNA_HJ_migration_RuvA"/>
    <property type="match status" value="1"/>
</dbReference>
<dbReference type="Proteomes" id="UP000267368">
    <property type="component" value="Unassembled WGS sequence"/>
</dbReference>
<protein>
    <recommendedName>
        <fullName evidence="6">Holliday junction branch migration complex subunit RuvA</fullName>
    </recommendedName>
</protein>
<dbReference type="GO" id="GO:0005737">
    <property type="term" value="C:cytoplasm"/>
    <property type="evidence" value="ECO:0007669"/>
    <property type="project" value="UniProtKB-SubCell"/>
</dbReference>
<feature type="domain" description="Helix-hairpin-helix DNA-binding motif class 1" evidence="7">
    <location>
        <begin position="108"/>
        <end position="127"/>
    </location>
</feature>
<dbReference type="InterPro" id="IPR000085">
    <property type="entry name" value="RuvA"/>
</dbReference>
<dbReference type="GO" id="GO:0006310">
    <property type="term" value="P:DNA recombination"/>
    <property type="evidence" value="ECO:0007669"/>
    <property type="project" value="UniProtKB-UniRule"/>
</dbReference>
<comment type="subunit">
    <text evidence="6">Homotetramer. Forms an RuvA(8)-RuvB(12)-Holliday junction (HJ) complex. HJ DNA is sandwiched between 2 RuvA tetramers; dsDNA enters through RuvA and exits via RuvB. An RuvB hexamer assembles on each DNA strand where it exits the tetramer. Each RuvB hexamer is contacted by two RuvA subunits (via domain III) on 2 adjacent RuvB subunits; this complex drives branch migration. In the full resolvosome a probable DNA-RuvA(4)-RuvB(12)-RuvC(2) complex forms which resolves the HJ.</text>
</comment>
<keyword evidence="9" id="KW-1185">Reference proteome</keyword>
<dbReference type="SUPFAM" id="SSF47781">
    <property type="entry name" value="RuvA domain 2-like"/>
    <property type="match status" value="1"/>
</dbReference>
<keyword evidence="5 6" id="KW-0234">DNA repair</keyword>
<reference evidence="9" key="1">
    <citation type="submission" date="2018-05" db="EMBL/GenBank/DDBJ databases">
        <title>Genome Sequencing of selected type strains of the family Eggerthellaceae.</title>
        <authorList>
            <person name="Danylec N."/>
            <person name="Stoll D.A."/>
            <person name="Doetsch A."/>
            <person name="Huch M."/>
        </authorList>
    </citation>
    <scope>NUCLEOTIDE SEQUENCE [LARGE SCALE GENOMIC DNA]</scope>
    <source>
        <strain evidence="9">DSM 17537</strain>
    </source>
</reference>
<dbReference type="SUPFAM" id="SSF50249">
    <property type="entry name" value="Nucleic acid-binding proteins"/>
    <property type="match status" value="1"/>
</dbReference>
<dbReference type="Pfam" id="PF14520">
    <property type="entry name" value="HHH_5"/>
    <property type="match status" value="1"/>
</dbReference>
<dbReference type="GO" id="GO:0005524">
    <property type="term" value="F:ATP binding"/>
    <property type="evidence" value="ECO:0007669"/>
    <property type="project" value="InterPro"/>
</dbReference>
<organism evidence="8 9">
    <name type="scientific">Slackia faecicanis</name>
    <dbReference type="NCBI Taxonomy" id="255723"/>
    <lineage>
        <taxon>Bacteria</taxon>
        <taxon>Bacillati</taxon>
        <taxon>Actinomycetota</taxon>
        <taxon>Coriobacteriia</taxon>
        <taxon>Eggerthellales</taxon>
        <taxon>Eggerthellaceae</taxon>
        <taxon>Slackia</taxon>
    </lineage>
</organism>
<dbReference type="GO" id="GO:0048476">
    <property type="term" value="C:Holliday junction resolvase complex"/>
    <property type="evidence" value="ECO:0007669"/>
    <property type="project" value="UniProtKB-UniRule"/>
</dbReference>
<keyword evidence="4 6" id="KW-0233">DNA recombination</keyword>
<dbReference type="NCBIfam" id="TIGR00084">
    <property type="entry name" value="ruvA"/>
    <property type="match status" value="1"/>
</dbReference>
<dbReference type="InterPro" id="IPR010994">
    <property type="entry name" value="RuvA_2-like"/>
</dbReference>
<proteinExistence type="inferred from homology"/>
<dbReference type="GO" id="GO:0009378">
    <property type="term" value="F:four-way junction helicase activity"/>
    <property type="evidence" value="ECO:0007669"/>
    <property type="project" value="InterPro"/>
</dbReference>
<keyword evidence="3 6" id="KW-0238">DNA-binding</keyword>
<dbReference type="GO" id="GO:0006281">
    <property type="term" value="P:DNA repair"/>
    <property type="evidence" value="ECO:0007669"/>
    <property type="project" value="UniProtKB-UniRule"/>
</dbReference>
<evidence type="ECO:0000256" key="6">
    <source>
        <dbReference type="HAMAP-Rule" id="MF_00031"/>
    </source>
</evidence>
<gene>
    <name evidence="6 8" type="primary">ruvA</name>
    <name evidence="8" type="ORF">DMP07_05680</name>
</gene>
<accession>A0A3N0AG06</accession>
<evidence type="ECO:0000256" key="3">
    <source>
        <dbReference type="ARBA" id="ARBA00023125"/>
    </source>
</evidence>
<keyword evidence="2 6" id="KW-0227">DNA damage</keyword>
<feature type="region of interest" description="Domain I" evidence="6">
    <location>
        <begin position="1"/>
        <end position="64"/>
    </location>
</feature>
<comment type="domain">
    <text evidence="6">Has three domains with a flexible linker between the domains II and III and assumes an 'L' shape. Domain III is highly mobile and contacts RuvB.</text>
</comment>
<dbReference type="AlphaFoldDB" id="A0A3N0AG06"/>
<dbReference type="SMART" id="SM00278">
    <property type="entry name" value="HhH1"/>
    <property type="match status" value="2"/>
</dbReference>
<dbReference type="EMBL" id="QICB01000003">
    <property type="protein sequence ID" value="RNL19855.1"/>
    <property type="molecule type" value="Genomic_DNA"/>
</dbReference>
<evidence type="ECO:0000256" key="2">
    <source>
        <dbReference type="ARBA" id="ARBA00022763"/>
    </source>
</evidence>
<evidence type="ECO:0000256" key="5">
    <source>
        <dbReference type="ARBA" id="ARBA00023204"/>
    </source>
</evidence>
<evidence type="ECO:0000256" key="4">
    <source>
        <dbReference type="ARBA" id="ARBA00023172"/>
    </source>
</evidence>